<dbReference type="RefSeq" id="WP_055146904.1">
    <property type="nucleotide sequence ID" value="NZ_BLYL01000003.1"/>
</dbReference>
<dbReference type="Proteomes" id="UP000660047">
    <property type="component" value="Unassembled WGS sequence"/>
</dbReference>
<reference evidence="3" key="1">
    <citation type="submission" date="2020-06" db="EMBL/GenBank/DDBJ databases">
        <title>Characterization of fructooligosaccharide metabolism and fructooligosaccharide-degrading enzymes in human commensal butyrate producers.</title>
        <authorList>
            <person name="Tanno H."/>
            <person name="Fujii T."/>
            <person name="Hirano K."/>
            <person name="Maeno S."/>
            <person name="Tonozuka T."/>
            <person name="Sakamoto M."/>
            <person name="Ohkuma M."/>
            <person name="Tochio T."/>
            <person name="Endo A."/>
        </authorList>
    </citation>
    <scope>NUCLEOTIDE SEQUENCE</scope>
    <source>
        <strain evidence="3">JCM 31265</strain>
    </source>
</reference>
<feature type="transmembrane region" description="Helical" evidence="2">
    <location>
        <begin position="29"/>
        <end position="46"/>
    </location>
</feature>
<name>A0AAI9NXL0_9FIRM</name>
<feature type="region of interest" description="Disordered" evidence="1">
    <location>
        <begin position="84"/>
        <end position="109"/>
    </location>
</feature>
<feature type="compositionally biased region" description="Acidic residues" evidence="1">
    <location>
        <begin position="100"/>
        <end position="109"/>
    </location>
</feature>
<evidence type="ECO:0000256" key="2">
    <source>
        <dbReference type="SAM" id="Phobius"/>
    </source>
</evidence>
<evidence type="ECO:0008006" key="5">
    <source>
        <dbReference type="Google" id="ProtNLM"/>
    </source>
</evidence>
<gene>
    <name evidence="3" type="ORF">COEU31_07690</name>
</gene>
<accession>A0AAI9NXL0</accession>
<protein>
    <recommendedName>
        <fullName evidence="5">DUF308 domain-containing protein</fullName>
    </recommendedName>
</protein>
<sequence>MFNFVMGIVMIGIGSISVAHAFFSKNMAGFIFFGILMIGFGIVELVRSRGVKARKKAARDREFDMYNLIASEMGVKINPLTGEMLSSDKKGEDEPVTVTEADDAADVAE</sequence>
<keyword evidence="2" id="KW-0812">Transmembrane</keyword>
<feature type="transmembrane region" description="Helical" evidence="2">
    <location>
        <begin position="5"/>
        <end position="23"/>
    </location>
</feature>
<keyword evidence="2" id="KW-0472">Membrane</keyword>
<proteinExistence type="predicted"/>
<evidence type="ECO:0000313" key="3">
    <source>
        <dbReference type="EMBL" id="GFO93723.1"/>
    </source>
</evidence>
<keyword evidence="2" id="KW-1133">Transmembrane helix</keyword>
<evidence type="ECO:0000256" key="1">
    <source>
        <dbReference type="SAM" id="MobiDB-lite"/>
    </source>
</evidence>
<dbReference type="AlphaFoldDB" id="A0AAI9NXL0"/>
<dbReference type="EMBL" id="BLYL01000003">
    <property type="protein sequence ID" value="GFO93723.1"/>
    <property type="molecule type" value="Genomic_DNA"/>
</dbReference>
<organism evidence="3 4">
    <name type="scientific">Coprococcus eutactus</name>
    <dbReference type="NCBI Taxonomy" id="33043"/>
    <lineage>
        <taxon>Bacteria</taxon>
        <taxon>Bacillati</taxon>
        <taxon>Bacillota</taxon>
        <taxon>Clostridia</taxon>
        <taxon>Lachnospirales</taxon>
        <taxon>Lachnospiraceae</taxon>
        <taxon>Coprococcus</taxon>
    </lineage>
</organism>
<comment type="caution">
    <text evidence="3">The sequence shown here is derived from an EMBL/GenBank/DDBJ whole genome shotgun (WGS) entry which is preliminary data.</text>
</comment>
<evidence type="ECO:0000313" key="4">
    <source>
        <dbReference type="Proteomes" id="UP000660047"/>
    </source>
</evidence>